<feature type="transmembrane region" description="Helical" evidence="1">
    <location>
        <begin position="16"/>
        <end position="37"/>
    </location>
</feature>
<sequence length="95" mass="10482">MPANKKYLTQSPALRFAKISAGFVGGYMVTQALHMLLIKWWSTASAIITLQFAGFALWAILMILAFLSKNVWITWGVYLLVTAGMLGILYIIGAI</sequence>
<name>A0ABU3LAC9_9FLAO</name>
<gene>
    <name evidence="2" type="ORF">RQM65_17395</name>
</gene>
<keyword evidence="3" id="KW-1185">Reference proteome</keyword>
<feature type="transmembrane region" description="Helical" evidence="1">
    <location>
        <begin position="44"/>
        <end position="66"/>
    </location>
</feature>
<evidence type="ECO:0008006" key="4">
    <source>
        <dbReference type="Google" id="ProtNLM"/>
    </source>
</evidence>
<evidence type="ECO:0000256" key="1">
    <source>
        <dbReference type="SAM" id="Phobius"/>
    </source>
</evidence>
<comment type="caution">
    <text evidence="2">The sequence shown here is derived from an EMBL/GenBank/DDBJ whole genome shotgun (WGS) entry which is preliminary data.</text>
</comment>
<feature type="transmembrane region" description="Helical" evidence="1">
    <location>
        <begin position="72"/>
        <end position="92"/>
    </location>
</feature>
<dbReference type="RefSeq" id="WP_314016713.1">
    <property type="nucleotide sequence ID" value="NZ_JAVTTP010000001.1"/>
</dbReference>
<accession>A0ABU3LAC9</accession>
<organism evidence="2 3">
    <name type="scientific">Pricia mediterranea</name>
    <dbReference type="NCBI Taxonomy" id="3076079"/>
    <lineage>
        <taxon>Bacteria</taxon>
        <taxon>Pseudomonadati</taxon>
        <taxon>Bacteroidota</taxon>
        <taxon>Flavobacteriia</taxon>
        <taxon>Flavobacteriales</taxon>
        <taxon>Flavobacteriaceae</taxon>
        <taxon>Pricia</taxon>
    </lineage>
</organism>
<keyword evidence="1" id="KW-0472">Membrane</keyword>
<proteinExistence type="predicted"/>
<dbReference type="Proteomes" id="UP001250656">
    <property type="component" value="Unassembled WGS sequence"/>
</dbReference>
<reference evidence="2 3" key="1">
    <citation type="submission" date="2023-09" db="EMBL/GenBank/DDBJ databases">
        <title>Novel taxa isolated from Blanes Bay.</title>
        <authorList>
            <person name="Rey-Velasco X."/>
            <person name="Lucena T."/>
        </authorList>
    </citation>
    <scope>NUCLEOTIDE SEQUENCE [LARGE SCALE GENOMIC DNA]</scope>
    <source>
        <strain evidence="2 3">S334</strain>
    </source>
</reference>
<keyword evidence="1" id="KW-1133">Transmembrane helix</keyword>
<evidence type="ECO:0000313" key="3">
    <source>
        <dbReference type="Proteomes" id="UP001250656"/>
    </source>
</evidence>
<protein>
    <recommendedName>
        <fullName evidence="4">DUF3649 domain-containing protein</fullName>
    </recommendedName>
</protein>
<evidence type="ECO:0000313" key="2">
    <source>
        <dbReference type="EMBL" id="MDT7830447.1"/>
    </source>
</evidence>
<dbReference type="EMBL" id="JAVTTP010000001">
    <property type="protein sequence ID" value="MDT7830447.1"/>
    <property type="molecule type" value="Genomic_DNA"/>
</dbReference>
<keyword evidence="1" id="KW-0812">Transmembrane</keyword>